<dbReference type="NCBIfam" id="TIGR02644">
    <property type="entry name" value="Y_phosphoryl"/>
    <property type="match status" value="1"/>
</dbReference>
<feature type="domain" description="Pyrimidine nucleoside phosphorylase C-terminal" evidence="11">
    <location>
        <begin position="343"/>
        <end position="414"/>
    </location>
</feature>
<dbReference type="Pfam" id="PF02885">
    <property type="entry name" value="Glycos_trans_3N"/>
    <property type="match status" value="1"/>
</dbReference>
<evidence type="ECO:0000256" key="4">
    <source>
        <dbReference type="ARBA" id="ARBA00011738"/>
    </source>
</evidence>
<accession>A0A9D0YYP8</accession>
<evidence type="ECO:0000313" key="13">
    <source>
        <dbReference type="Proteomes" id="UP000886725"/>
    </source>
</evidence>
<dbReference type="Pfam" id="PF00591">
    <property type="entry name" value="Glycos_transf_3"/>
    <property type="match status" value="1"/>
</dbReference>
<evidence type="ECO:0000256" key="10">
    <source>
        <dbReference type="ARBA" id="ARBA00048525"/>
    </source>
</evidence>
<dbReference type="PANTHER" id="PTHR10515">
    <property type="entry name" value="THYMIDINE PHOSPHORYLASE"/>
    <property type="match status" value="1"/>
</dbReference>
<dbReference type="GO" id="GO:0004645">
    <property type="term" value="F:1,4-alpha-oligoglucan phosphorylase activity"/>
    <property type="evidence" value="ECO:0007669"/>
    <property type="project" value="InterPro"/>
</dbReference>
<evidence type="ECO:0000256" key="3">
    <source>
        <dbReference type="ARBA" id="ARBA00006915"/>
    </source>
</evidence>
<dbReference type="SUPFAM" id="SSF52418">
    <property type="entry name" value="Nucleoside phosphorylase/phosphoribosyltransferase catalytic domain"/>
    <property type="match status" value="1"/>
</dbReference>
<sequence>MGRFNINMVDVIQNKKNRLDLSRDELEYAFNGFLKGDIPDYQMSALLMAICINGMTERETLDLTDVFIKSGNTLDLSSIKGFKIDKHSTGGVGDKTTLVVGSIVASLGGKVAKMSGRGLGITGGTIDKLESIPGFKTSLTKEEFIKQVDEIGFAVTSQTDDLVPMDKKVYALRDVTGTTESLPLIASSIMSKKIAGGADKILIDLKVGRGALIKDENEGYKLEKIMKTIGKKYGKEVQVLMTNMDVPLGSMVGNSLEVVEAMLMLQNKIDNNFSKLCIELAAYMTAMEFETDLDTGRYKVKEALRTGYAYKKFLEFVSAQGGDLNGLKISPNRLEVKSSINGKLVDINAYKIGQLSVELGAGRLNKDDKIDHSVGIEIKKQIGELIKYGDVLAVLYYGEKGCPQIRVSDYFTIETQKQAIR</sequence>
<dbReference type="InterPro" id="IPR013102">
    <property type="entry name" value="PYNP_C"/>
</dbReference>
<dbReference type="InterPro" id="IPR036320">
    <property type="entry name" value="Glycosyl_Trfase_fam3_N_dom_sf"/>
</dbReference>
<dbReference type="InterPro" id="IPR035902">
    <property type="entry name" value="Nuc_phospho_transferase"/>
</dbReference>
<dbReference type="PIRSF" id="PIRSF000478">
    <property type="entry name" value="TP_PyNP"/>
    <property type="match status" value="1"/>
</dbReference>
<evidence type="ECO:0000256" key="9">
    <source>
        <dbReference type="ARBA" id="ARBA00048453"/>
    </source>
</evidence>
<dbReference type="GO" id="GO:0006213">
    <property type="term" value="P:pyrimidine nucleoside metabolic process"/>
    <property type="evidence" value="ECO:0007669"/>
    <property type="project" value="InterPro"/>
</dbReference>
<evidence type="ECO:0000256" key="6">
    <source>
        <dbReference type="ARBA" id="ARBA00014680"/>
    </source>
</evidence>
<dbReference type="InterPro" id="IPR036566">
    <property type="entry name" value="PYNP-like_C_sf"/>
</dbReference>
<dbReference type="Pfam" id="PF07831">
    <property type="entry name" value="PYNP_C"/>
    <property type="match status" value="1"/>
</dbReference>
<dbReference type="NCBIfam" id="NF004490">
    <property type="entry name" value="PRK05820.1"/>
    <property type="match status" value="1"/>
</dbReference>
<evidence type="ECO:0000256" key="2">
    <source>
        <dbReference type="ARBA" id="ARBA00003877"/>
    </source>
</evidence>
<dbReference type="PANTHER" id="PTHR10515:SF0">
    <property type="entry name" value="THYMIDINE PHOSPHORYLASE"/>
    <property type="match status" value="1"/>
</dbReference>
<dbReference type="SUPFAM" id="SSF47648">
    <property type="entry name" value="Nucleoside phosphorylase/phosphoribosyltransferase N-terminal domain"/>
    <property type="match status" value="1"/>
</dbReference>
<comment type="caution">
    <text evidence="12">The sequence shown here is derived from an EMBL/GenBank/DDBJ whole genome shotgun (WGS) entry which is preliminary data.</text>
</comment>
<dbReference type="Gene3D" id="3.90.1170.30">
    <property type="entry name" value="Pyrimidine nucleoside phosphorylase-like, C-terminal domain"/>
    <property type="match status" value="1"/>
</dbReference>
<dbReference type="Gene3D" id="1.20.970.10">
    <property type="entry name" value="Transferase, Pyrimidine Nucleoside Phosphorylase, Chain C"/>
    <property type="match status" value="1"/>
</dbReference>
<dbReference type="InterPro" id="IPR017459">
    <property type="entry name" value="Glycosyl_Trfase_fam3_N_dom"/>
</dbReference>
<comment type="catalytic activity">
    <reaction evidence="10">
        <text>thymidine + phosphate = 2-deoxy-alpha-D-ribose 1-phosphate + thymine</text>
        <dbReference type="Rhea" id="RHEA:16037"/>
        <dbReference type="ChEBI" id="CHEBI:17748"/>
        <dbReference type="ChEBI" id="CHEBI:17821"/>
        <dbReference type="ChEBI" id="CHEBI:43474"/>
        <dbReference type="ChEBI" id="CHEBI:57259"/>
        <dbReference type="EC" id="2.4.2.2"/>
    </reaction>
</comment>
<protein>
    <recommendedName>
        <fullName evidence="6">Pyrimidine-nucleoside phosphorylase</fullName>
        <ecNumber evidence="5">2.4.2.2</ecNumber>
    </recommendedName>
</protein>
<evidence type="ECO:0000256" key="8">
    <source>
        <dbReference type="ARBA" id="ARBA00022679"/>
    </source>
</evidence>
<comment type="similarity">
    <text evidence="3">Belongs to the thymidine/pyrimidine-nucleoside phosphorylase family.</text>
</comment>
<dbReference type="Proteomes" id="UP000886725">
    <property type="component" value="Unassembled WGS sequence"/>
</dbReference>
<dbReference type="PROSITE" id="PS00647">
    <property type="entry name" value="THYMID_PHOSPHORYLASE"/>
    <property type="match status" value="1"/>
</dbReference>
<reference evidence="12" key="1">
    <citation type="submission" date="2020-10" db="EMBL/GenBank/DDBJ databases">
        <authorList>
            <person name="Gilroy R."/>
        </authorList>
    </citation>
    <scope>NUCLEOTIDE SEQUENCE</scope>
    <source>
        <strain evidence="12">CHK165-10780</strain>
    </source>
</reference>
<dbReference type="InterPro" id="IPR018090">
    <property type="entry name" value="Pyrmidine_PPas_bac/euk"/>
</dbReference>
<comment type="subunit">
    <text evidence="4">Homodimer.</text>
</comment>
<comment type="catalytic activity">
    <reaction evidence="9">
        <text>uridine + phosphate = alpha-D-ribose 1-phosphate + uracil</text>
        <dbReference type="Rhea" id="RHEA:24388"/>
        <dbReference type="ChEBI" id="CHEBI:16704"/>
        <dbReference type="ChEBI" id="CHEBI:17568"/>
        <dbReference type="ChEBI" id="CHEBI:43474"/>
        <dbReference type="ChEBI" id="CHEBI:57720"/>
        <dbReference type="EC" id="2.4.2.2"/>
    </reaction>
</comment>
<dbReference type="Gene3D" id="3.40.1030.10">
    <property type="entry name" value="Nucleoside phosphorylase/phosphoribosyltransferase catalytic domain"/>
    <property type="match status" value="1"/>
</dbReference>
<dbReference type="EMBL" id="DVFU01000043">
    <property type="protein sequence ID" value="HIQ64514.1"/>
    <property type="molecule type" value="Genomic_DNA"/>
</dbReference>
<gene>
    <name evidence="12" type="ORF">IAC85_02120</name>
</gene>
<dbReference type="GO" id="GO:0009032">
    <property type="term" value="F:thymidine phosphorylase activity"/>
    <property type="evidence" value="ECO:0007669"/>
    <property type="project" value="TreeGrafter"/>
</dbReference>
<evidence type="ECO:0000256" key="7">
    <source>
        <dbReference type="ARBA" id="ARBA00022676"/>
    </source>
</evidence>
<comment type="function">
    <text evidence="2">Catalyzes phosphorolysis of the pyrimidine nucleosides uridine, thymidine and 2'-deoxyuridine with the formation of the corresponding pyrimidine base and ribose-1-phosphate.</text>
</comment>
<keyword evidence="7 12" id="KW-0328">Glycosyltransferase</keyword>
<name>A0A9D0YYP8_9FIRM</name>
<dbReference type="InterPro" id="IPR017872">
    <property type="entry name" value="Pyrmidine_PPase_CS"/>
</dbReference>
<reference evidence="12" key="2">
    <citation type="journal article" date="2021" name="PeerJ">
        <title>Extensive microbial diversity within the chicken gut microbiome revealed by metagenomics and culture.</title>
        <authorList>
            <person name="Gilroy R."/>
            <person name="Ravi A."/>
            <person name="Getino M."/>
            <person name="Pursley I."/>
            <person name="Horton D.L."/>
            <person name="Alikhan N.F."/>
            <person name="Baker D."/>
            <person name="Gharbi K."/>
            <person name="Hall N."/>
            <person name="Watson M."/>
            <person name="Adriaenssens E.M."/>
            <person name="Foster-Nyarko E."/>
            <person name="Jarju S."/>
            <person name="Secka A."/>
            <person name="Antonio M."/>
            <person name="Oren A."/>
            <person name="Chaudhuri R.R."/>
            <person name="La Ragione R."/>
            <person name="Hildebrand F."/>
            <person name="Pallen M.J."/>
        </authorList>
    </citation>
    <scope>NUCLEOTIDE SEQUENCE</scope>
    <source>
        <strain evidence="12">CHK165-10780</strain>
    </source>
</reference>
<evidence type="ECO:0000256" key="5">
    <source>
        <dbReference type="ARBA" id="ARBA00011889"/>
    </source>
</evidence>
<dbReference type="SMART" id="SM00941">
    <property type="entry name" value="PYNP_C"/>
    <property type="match status" value="1"/>
</dbReference>
<keyword evidence="8 12" id="KW-0808">Transferase</keyword>
<dbReference type="FunFam" id="3.40.1030.10:FF:000003">
    <property type="entry name" value="Pyrimidine-nucleoside phosphorylase"/>
    <property type="match status" value="1"/>
</dbReference>
<organism evidence="12 13">
    <name type="scientific">Candidatus Faecenecus gallistercoris</name>
    <dbReference type="NCBI Taxonomy" id="2840793"/>
    <lineage>
        <taxon>Bacteria</taxon>
        <taxon>Bacillati</taxon>
        <taxon>Bacillota</taxon>
        <taxon>Bacillota incertae sedis</taxon>
        <taxon>Candidatus Faecenecus</taxon>
    </lineage>
</organism>
<evidence type="ECO:0000259" key="11">
    <source>
        <dbReference type="SMART" id="SM00941"/>
    </source>
</evidence>
<dbReference type="AlphaFoldDB" id="A0A9D0YYP8"/>
<evidence type="ECO:0000313" key="12">
    <source>
        <dbReference type="EMBL" id="HIQ64514.1"/>
    </source>
</evidence>
<dbReference type="InterPro" id="IPR000312">
    <property type="entry name" value="Glycosyl_Trfase_fam3"/>
</dbReference>
<dbReference type="GO" id="GO:0005829">
    <property type="term" value="C:cytosol"/>
    <property type="evidence" value="ECO:0007669"/>
    <property type="project" value="TreeGrafter"/>
</dbReference>
<dbReference type="EC" id="2.4.2.2" evidence="5"/>
<dbReference type="SUPFAM" id="SSF54680">
    <property type="entry name" value="Pyrimidine nucleoside phosphorylase C-terminal domain"/>
    <property type="match status" value="1"/>
</dbReference>
<comment type="catalytic activity">
    <reaction evidence="1">
        <text>2'-deoxyuridine + phosphate = 2-deoxy-alpha-D-ribose 1-phosphate + uracil</text>
        <dbReference type="Rhea" id="RHEA:22824"/>
        <dbReference type="ChEBI" id="CHEBI:16450"/>
        <dbReference type="ChEBI" id="CHEBI:17568"/>
        <dbReference type="ChEBI" id="CHEBI:43474"/>
        <dbReference type="ChEBI" id="CHEBI:57259"/>
        <dbReference type="EC" id="2.4.2.2"/>
    </reaction>
</comment>
<dbReference type="GO" id="GO:0006206">
    <property type="term" value="P:pyrimidine nucleobase metabolic process"/>
    <property type="evidence" value="ECO:0007669"/>
    <property type="project" value="InterPro"/>
</dbReference>
<evidence type="ECO:0000256" key="1">
    <source>
        <dbReference type="ARBA" id="ARBA00001066"/>
    </source>
</evidence>
<proteinExistence type="inferred from homology"/>
<dbReference type="InterPro" id="IPR000053">
    <property type="entry name" value="Thymidine/pyrmidine_PPase"/>
</dbReference>